<dbReference type="GeneID" id="36298563"/>
<evidence type="ECO:0000313" key="1">
    <source>
        <dbReference type="EMBL" id="SDS72698.1"/>
    </source>
</evidence>
<gene>
    <name evidence="1" type="ORF">SAMN04489809_2523</name>
</gene>
<dbReference type="EMBL" id="LT629770">
    <property type="protein sequence ID" value="SDS72698.1"/>
    <property type="molecule type" value="Genomic_DNA"/>
</dbReference>
<organism evidence="1 2">
    <name type="scientific">Microbacterium paraoxydans</name>
    <dbReference type="NCBI Taxonomy" id="199592"/>
    <lineage>
        <taxon>Bacteria</taxon>
        <taxon>Bacillati</taxon>
        <taxon>Actinomycetota</taxon>
        <taxon>Actinomycetes</taxon>
        <taxon>Micrococcales</taxon>
        <taxon>Microbacteriaceae</taxon>
        <taxon>Microbacterium</taxon>
    </lineage>
</organism>
<proteinExistence type="predicted"/>
<sequence length="86" mass="9180">MARSLHDISHGKARLDGGFDLTEALSDLVSSGAEMFVSTWFEAHGVLMLSSRGLASGVDDTAQDFLATEQAHVDAVTAFIEALEVR</sequence>
<reference evidence="1 2" key="1">
    <citation type="submission" date="2016-10" db="EMBL/GenBank/DDBJ databases">
        <authorList>
            <person name="de Groot N.N."/>
        </authorList>
    </citation>
    <scope>NUCLEOTIDE SEQUENCE [LARGE SCALE GENOMIC DNA]</scope>
    <source>
        <strain evidence="1 2">DSM 15019</strain>
    </source>
</reference>
<evidence type="ECO:0000313" key="2">
    <source>
        <dbReference type="Proteomes" id="UP000182126"/>
    </source>
</evidence>
<accession>A0A1H1UJN2</accession>
<dbReference type="AlphaFoldDB" id="A0A1H1UJN2"/>
<name>A0A1H1UJN2_9MICO</name>
<protein>
    <submittedName>
        <fullName evidence="1">Uncharacterized protein</fullName>
    </submittedName>
</protein>
<dbReference type="RefSeq" id="WP_144880601.1">
    <property type="nucleotide sequence ID" value="NZ_CBDRLI010000011.1"/>
</dbReference>
<dbReference type="Proteomes" id="UP000182126">
    <property type="component" value="Chromosome I"/>
</dbReference>